<dbReference type="PANTHER" id="PTHR12106:SF27">
    <property type="entry name" value="SORTILIN-RELATED RECEPTOR"/>
    <property type="match status" value="1"/>
</dbReference>
<dbReference type="CDD" id="cd15482">
    <property type="entry name" value="Sialidase_non-viral"/>
    <property type="match status" value="2"/>
</dbReference>
<dbReference type="Proteomes" id="UP000011777">
    <property type="component" value="Unassembled WGS sequence"/>
</dbReference>
<keyword evidence="12" id="KW-1185">Reference proteome</keyword>
<dbReference type="OMA" id="ECDYNYY"/>
<comment type="subcellular location">
    <subcellularLocation>
        <location evidence="1">Membrane</location>
    </subcellularLocation>
</comment>
<evidence type="ECO:0000259" key="10">
    <source>
        <dbReference type="SMART" id="SM00602"/>
    </source>
</evidence>
<feature type="region of interest" description="Disordered" evidence="7">
    <location>
        <begin position="690"/>
        <end position="713"/>
    </location>
</feature>
<dbReference type="eggNOG" id="KOG3511">
    <property type="taxonomic scope" value="Eukaryota"/>
</dbReference>
<protein>
    <submittedName>
        <fullName evidence="11">Vacuolar protein sorting/targeting protein PEP1, putative</fullName>
    </submittedName>
</protein>
<accession>M3ISD1</accession>
<dbReference type="STRING" id="1245528.M3ISD1"/>
<evidence type="ECO:0000256" key="7">
    <source>
        <dbReference type="SAM" id="MobiDB-lite"/>
    </source>
</evidence>
<evidence type="ECO:0000256" key="3">
    <source>
        <dbReference type="ARBA" id="ARBA00022737"/>
    </source>
</evidence>
<feature type="chain" id="PRO_5004035016" evidence="9">
    <location>
        <begin position="25"/>
        <end position="1565"/>
    </location>
</feature>
<keyword evidence="4 8" id="KW-1133">Transmembrane helix</keyword>
<evidence type="ECO:0000256" key="6">
    <source>
        <dbReference type="ARBA" id="ARBA00023180"/>
    </source>
</evidence>
<dbReference type="GO" id="GO:0005829">
    <property type="term" value="C:cytosol"/>
    <property type="evidence" value="ECO:0007669"/>
    <property type="project" value="GOC"/>
</dbReference>
<dbReference type="InterPro" id="IPR006581">
    <property type="entry name" value="VPS10"/>
</dbReference>
<evidence type="ECO:0000256" key="4">
    <source>
        <dbReference type="ARBA" id="ARBA00022989"/>
    </source>
</evidence>
<name>M3ISD1_CANMX</name>
<dbReference type="InterPro" id="IPR015943">
    <property type="entry name" value="WD40/YVTN_repeat-like_dom_sf"/>
</dbReference>
<organism evidence="11 12">
    <name type="scientific">Candida maltosa (strain Xu316)</name>
    <name type="common">Yeast</name>
    <dbReference type="NCBI Taxonomy" id="1245528"/>
    <lineage>
        <taxon>Eukaryota</taxon>
        <taxon>Fungi</taxon>
        <taxon>Dikarya</taxon>
        <taxon>Ascomycota</taxon>
        <taxon>Saccharomycotina</taxon>
        <taxon>Pichiomycetes</taxon>
        <taxon>Debaryomycetaceae</taxon>
        <taxon>Candida/Lodderomyces clade</taxon>
        <taxon>Candida</taxon>
    </lineage>
</organism>
<evidence type="ECO:0000313" key="12">
    <source>
        <dbReference type="Proteomes" id="UP000011777"/>
    </source>
</evidence>
<dbReference type="Pfam" id="PF15901">
    <property type="entry name" value="Sortilin_C"/>
    <property type="match status" value="2"/>
</dbReference>
<dbReference type="PANTHER" id="PTHR12106">
    <property type="entry name" value="SORTILIN RELATED"/>
    <property type="match status" value="1"/>
</dbReference>
<feature type="region of interest" description="Disordered" evidence="7">
    <location>
        <begin position="1531"/>
        <end position="1565"/>
    </location>
</feature>
<dbReference type="EMBL" id="AOGT01000649">
    <property type="protein sequence ID" value="EMG49471.1"/>
    <property type="molecule type" value="Genomic_DNA"/>
</dbReference>
<dbReference type="HOGENOM" id="CLU_000700_0_1_1"/>
<dbReference type="SMART" id="SM00602">
    <property type="entry name" value="VPS10"/>
    <property type="match status" value="2"/>
</dbReference>
<dbReference type="Gene3D" id="3.30.60.270">
    <property type="match status" value="1"/>
</dbReference>
<keyword evidence="3" id="KW-0677">Repeat</keyword>
<dbReference type="GO" id="GO:0016020">
    <property type="term" value="C:membrane"/>
    <property type="evidence" value="ECO:0007669"/>
    <property type="project" value="UniProtKB-SubCell"/>
</dbReference>
<feature type="transmembrane region" description="Helical" evidence="8">
    <location>
        <begin position="1387"/>
        <end position="1406"/>
    </location>
</feature>
<keyword evidence="6" id="KW-0325">Glycoprotein</keyword>
<evidence type="ECO:0000256" key="8">
    <source>
        <dbReference type="SAM" id="Phobius"/>
    </source>
</evidence>
<dbReference type="GO" id="GO:0005794">
    <property type="term" value="C:Golgi apparatus"/>
    <property type="evidence" value="ECO:0007669"/>
    <property type="project" value="TreeGrafter"/>
</dbReference>
<dbReference type="Gene3D" id="2.10.70.80">
    <property type="match status" value="2"/>
</dbReference>
<dbReference type="InterPro" id="IPR050310">
    <property type="entry name" value="VPS10-sortilin"/>
</dbReference>
<dbReference type="Pfam" id="PF15902">
    <property type="entry name" value="Sortilin-Vps10"/>
    <property type="match status" value="2"/>
</dbReference>
<dbReference type="Gene3D" id="2.130.10.10">
    <property type="entry name" value="YVTN repeat-like/Quinoprotein amine dehydrogenase"/>
    <property type="match status" value="2"/>
</dbReference>
<dbReference type="OrthoDB" id="443634at2759"/>
<feature type="domain" description="VPS10" evidence="10">
    <location>
        <begin position="743"/>
        <end position="1372"/>
    </location>
</feature>
<feature type="compositionally biased region" description="Acidic residues" evidence="7">
    <location>
        <begin position="1554"/>
        <end position="1565"/>
    </location>
</feature>
<dbReference type="FunFam" id="3.30.60.270:FF:000005">
    <property type="entry name" value="Sortilin"/>
    <property type="match status" value="1"/>
</dbReference>
<feature type="domain" description="VPS10" evidence="10">
    <location>
        <begin position="48"/>
        <end position="688"/>
    </location>
</feature>
<evidence type="ECO:0000256" key="5">
    <source>
        <dbReference type="ARBA" id="ARBA00023136"/>
    </source>
</evidence>
<sequence>MKKKNFTLLTLFTFLLSLTEIVSAAYTPDISYVKNRTPAREIKYFDDSSTLLVLRERQIFISQDDGKSFNQVTDFKEPVLFFEMDPFNNQRAFVLTKSKTQYFTEDQGKSWKSFEIDTFSNEVASIPKITFNAANPNYLMVSEFECPDGSARLHRLCKHKYFYTTDGFKSNPKNLPIEAHVCRFSQSNKDSKIGKSETIYCSTNKLNSYGHVLESHLFKSDDWFKTSSEINPLGSTTGDIIDIKVEEDFMMAVSRSDKFNEDSKISAFISRDGENFNRADLEIDIKYGVMSFLPSSVSSLFLTIMDYNSKSFQTATFYGSDSSGLHFTPLLHEVAGGHIQKVDNIDGAWIANVGVDADNKYDGDKSLLDNLFGGSYAKDIVTKVSMNDGKDWSLLKLNDKSCSISDGCSLHLWEFGELNGEGKFVTGPTPGILLGVGNKGKHLANDFTKMKTFVSRDGGITWDYALDVPCVFSFGDQGNVIIAVPYNGKNQFDPAAHLYYSFDQGKTWEKIKLEVPIYPMGILTTIDGTSRKFIVAGVDPTEASDAEYIYSVDFTSAFDNKVCNDEDFEEFIARQAADNEPLCIYGHVEKFKRRKQDAQCFVNKLFEDVKVIEDPCQCTEFDFECAPGFKLSQKGGHTCVVDEKQITKMCADKKELNIPDKVLVQGNICDMKNKKPEDFIVEQTIDCSEYTDGDGGDGGDDKNKNPDEHQGDSNQIVVNVNEFEGRLAQFQYIADSQEKPNADNVVVKTNDDRVWISNNGGVSFVKVPIHDSIIGFYSGYVPGQVILITDVEIIYVSDDGGATFKKQRVPTKVSPDVIKAIAFHNSDPKKFIWFGEVCNGGRCTINAYVTDDAGDSFSPLLENVRTCDFVGAILEPANDNLIYCSRPIADRKLELVSLATPRDDPVKIFDNIVGYAMTGNYIVVATIDDKTNSLVSRVTIDGKIFADADFPHDLQVEPHQAFTVLDSSSKAIFMHITTNDKPGFEYGSLLKSNSNGTYFVVALENVNRNTVGYVDFDKIDGLEGTMIANVVANAKDGNGDKKLQTLMSHNDGSEWEYLVPPPVDSENNKYQCTGKPLEKCALHLHGFTERADYRDTYSSGSATGFLIGVGNVGEYLTDKQSASTFLSTDGGVTWKEIRKGVYMWEYGDQGTILVLVDEINETDSLLYSLDEGRTWKEFRFTDSTKIKAKDLATVPTDTARKFIIFAEDPKDRSNTLAFSIDFTNIHERQCQLNLDDPEHDDYEYWTPVHPLSAGSDKCLFGHESKYLRRAIGHFDCFIGSAPLDIGYKVVKNCSCTRRDYECDYNYYRDRADNTCKLVKGLTPADSSKTMCSKENAFQYFESTGYRKIPLSTCVGGHRFDNWNPKACPGKQKEFDAYYGREVKGHKLFFLIFIPLIIFLGSAIFVYDRGIRRNGGFKRLGQIRLNDEDNDGFDPIENDQVDVVVNKIVKGGIYTVAVVIATVKTIRKIDRALLERLGSLIFRRSPGRRNYVSVPADFENEEDELFGDYQDNIDDELEDARISSDDFTRHEAYVDEEEAVDEPTEVNPDERLFDIDDDDEEEGHPK</sequence>
<dbReference type="SUPFAM" id="SSF110296">
    <property type="entry name" value="Oligoxyloglucan reducing end-specific cellobiohydrolase"/>
    <property type="match status" value="2"/>
</dbReference>
<keyword evidence="2 8" id="KW-0812">Transmembrane</keyword>
<dbReference type="InterPro" id="IPR031778">
    <property type="entry name" value="Sortilin_N"/>
</dbReference>
<proteinExistence type="predicted"/>
<dbReference type="GO" id="GO:0006896">
    <property type="term" value="P:Golgi to vacuole transport"/>
    <property type="evidence" value="ECO:0007669"/>
    <property type="project" value="TreeGrafter"/>
</dbReference>
<keyword evidence="5 8" id="KW-0472">Membrane</keyword>
<feature type="signal peptide" evidence="9">
    <location>
        <begin position="1"/>
        <end position="24"/>
    </location>
</feature>
<dbReference type="GO" id="GO:0006895">
    <property type="term" value="P:Golgi to endosome transport"/>
    <property type="evidence" value="ECO:0007669"/>
    <property type="project" value="TreeGrafter"/>
</dbReference>
<feature type="compositionally biased region" description="Acidic residues" evidence="7">
    <location>
        <begin position="1533"/>
        <end position="1543"/>
    </location>
</feature>
<evidence type="ECO:0000256" key="9">
    <source>
        <dbReference type="SAM" id="SignalP"/>
    </source>
</evidence>
<feature type="compositionally biased region" description="Basic and acidic residues" evidence="7">
    <location>
        <begin position="699"/>
        <end position="711"/>
    </location>
</feature>
<dbReference type="GO" id="GO:0006623">
    <property type="term" value="P:protein targeting to vacuole"/>
    <property type="evidence" value="ECO:0007669"/>
    <property type="project" value="TreeGrafter"/>
</dbReference>
<evidence type="ECO:0000256" key="2">
    <source>
        <dbReference type="ARBA" id="ARBA00022692"/>
    </source>
</evidence>
<reference evidence="11 12" key="1">
    <citation type="submission" date="2013-02" db="EMBL/GenBank/DDBJ databases">
        <title>Genome sequence of Candida maltosa Xu316, a potential industrial strain for xylitol and ethanol production.</title>
        <authorList>
            <person name="Yu J."/>
            <person name="Wang Q."/>
            <person name="Geng X."/>
            <person name="Bao W."/>
            <person name="He P."/>
            <person name="Cai J."/>
        </authorList>
    </citation>
    <scope>NUCLEOTIDE SEQUENCE [LARGE SCALE GENOMIC DNA]</scope>
    <source>
        <strain evidence="12">Xu316</strain>
    </source>
</reference>
<evidence type="ECO:0000313" key="11">
    <source>
        <dbReference type="EMBL" id="EMG49471.1"/>
    </source>
</evidence>
<evidence type="ECO:0000256" key="1">
    <source>
        <dbReference type="ARBA" id="ARBA00004370"/>
    </source>
</evidence>
<comment type="caution">
    <text evidence="11">The sequence shown here is derived from an EMBL/GenBank/DDBJ whole genome shotgun (WGS) entry which is preliminary data.</text>
</comment>
<dbReference type="InterPro" id="IPR031777">
    <property type="entry name" value="Sortilin_C"/>
</dbReference>
<keyword evidence="9" id="KW-0732">Signal</keyword>
<gene>
    <name evidence="11" type="ORF">G210_5758</name>
</gene>